<organism evidence="2 3">
    <name type="scientific">Sulfuriferula multivorans</name>
    <dbReference type="NCBI Taxonomy" id="1559896"/>
    <lineage>
        <taxon>Bacteria</taxon>
        <taxon>Pseudomonadati</taxon>
        <taxon>Pseudomonadota</taxon>
        <taxon>Betaproteobacteria</taxon>
        <taxon>Nitrosomonadales</taxon>
        <taxon>Sulfuricellaceae</taxon>
        <taxon>Sulfuriferula</taxon>
    </lineage>
</organism>
<dbReference type="OrthoDB" id="9796962at2"/>
<keyword evidence="1" id="KW-0732">Signal</keyword>
<gene>
    <name evidence="2" type="ORF">SFMTTN_0670</name>
</gene>
<dbReference type="InterPro" id="IPR036182">
    <property type="entry name" value="PCuAC_sf"/>
</dbReference>
<dbReference type="Pfam" id="PF04314">
    <property type="entry name" value="PCuAC"/>
    <property type="match status" value="1"/>
</dbReference>
<dbReference type="RefSeq" id="WP_124703702.1">
    <property type="nucleotide sequence ID" value="NZ_BGOW01000003.1"/>
</dbReference>
<evidence type="ECO:0000256" key="1">
    <source>
        <dbReference type="SAM" id="SignalP"/>
    </source>
</evidence>
<dbReference type="InterPro" id="IPR007410">
    <property type="entry name" value="LpqE-like"/>
</dbReference>
<dbReference type="Gene3D" id="2.60.40.1890">
    <property type="entry name" value="PCu(A)C copper chaperone"/>
    <property type="match status" value="1"/>
</dbReference>
<reference evidence="2 3" key="1">
    <citation type="journal article" date="2019" name="Front. Microbiol.">
        <title>Genomes of Neutrophilic Sulfur-Oxidizing Chemolithoautotrophs Representing 9 Proteobacterial Species From 8 Genera.</title>
        <authorList>
            <person name="Watanabe T."/>
            <person name="Kojima H."/>
            <person name="Umezawa K."/>
            <person name="Hori C."/>
            <person name="Takasuka T.E."/>
            <person name="Kato Y."/>
            <person name="Fukui M."/>
        </authorList>
    </citation>
    <scope>NUCLEOTIDE SEQUENCE [LARGE SCALE GENOMIC DNA]</scope>
    <source>
        <strain evidence="2 3">TTN</strain>
    </source>
</reference>
<comment type="caution">
    <text evidence="2">The sequence shown here is derived from an EMBL/GenBank/DDBJ whole genome shotgun (WGS) entry which is preliminary data.</text>
</comment>
<dbReference type="Proteomes" id="UP000286806">
    <property type="component" value="Unassembled WGS sequence"/>
</dbReference>
<protein>
    <submittedName>
        <fullName evidence="2">Copper metallochaperone, bacterial analog of Cox17 protein</fullName>
    </submittedName>
</protein>
<dbReference type="EMBL" id="BGOW01000003">
    <property type="protein sequence ID" value="GBL44869.1"/>
    <property type="molecule type" value="Genomic_DNA"/>
</dbReference>
<keyword evidence="3" id="KW-1185">Reference proteome</keyword>
<evidence type="ECO:0000313" key="2">
    <source>
        <dbReference type="EMBL" id="GBL44869.1"/>
    </source>
</evidence>
<name>A0A401JB80_9PROT</name>
<proteinExistence type="predicted"/>
<dbReference type="InterPro" id="IPR058248">
    <property type="entry name" value="Lxx211020-like"/>
</dbReference>
<dbReference type="PANTHER" id="PTHR36302">
    <property type="entry name" value="BLR7088 PROTEIN"/>
    <property type="match status" value="1"/>
</dbReference>
<feature type="chain" id="PRO_5019557310" evidence="1">
    <location>
        <begin position="19"/>
        <end position="146"/>
    </location>
</feature>
<feature type="signal peptide" evidence="1">
    <location>
        <begin position="1"/>
        <end position="18"/>
    </location>
</feature>
<dbReference type="AlphaFoldDB" id="A0A401JB80"/>
<sequence>MKQFAMLGLALLAQSAMAADVKVENIWMRATVPGQQVAGAYMDITSPENARLIGAQSPAAGNMEIHLMRMNHGVMEMREVKTLALPKGKTVKLAPGGFHLMLFDLKQPFKTGEAVPIKLTIETANKKREIVEVTAQVRDPSGQMMH</sequence>
<dbReference type="PANTHER" id="PTHR36302:SF1">
    <property type="entry name" value="COPPER CHAPERONE PCU(A)C"/>
    <property type="match status" value="1"/>
</dbReference>
<accession>A0A401JB80</accession>
<evidence type="ECO:0000313" key="3">
    <source>
        <dbReference type="Proteomes" id="UP000286806"/>
    </source>
</evidence>
<dbReference type="SUPFAM" id="SSF110087">
    <property type="entry name" value="DR1885-like metal-binding protein"/>
    <property type="match status" value="1"/>
</dbReference>